<dbReference type="KEGG" id="tum:CBW65_04480"/>
<evidence type="ECO:0000256" key="8">
    <source>
        <dbReference type="HAMAP-Rule" id="MF_00066"/>
    </source>
</evidence>
<keyword evidence="5 8" id="KW-0067">ATP-binding</keyword>
<evidence type="ECO:0000256" key="5">
    <source>
        <dbReference type="ARBA" id="ARBA00022840"/>
    </source>
</evidence>
<dbReference type="EC" id="2.7.7.4" evidence="8"/>
<dbReference type="PANTHER" id="PTHR43509:SF1">
    <property type="entry name" value="SULFATE ADENYLYLTRANSFERASE"/>
    <property type="match status" value="1"/>
</dbReference>
<evidence type="ECO:0000313" key="11">
    <source>
        <dbReference type="EMBL" id="ARU63786.1"/>
    </source>
</evidence>
<dbReference type="InterPro" id="IPR025980">
    <property type="entry name" value="ATP-Sase_PUA-like_dom"/>
</dbReference>
<keyword evidence="2 8" id="KW-0808">Transferase</keyword>
<keyword evidence="12" id="KW-1185">Reference proteome</keyword>
<dbReference type="InterPro" id="IPR020792">
    <property type="entry name" value="SO4_adenylyltransferase_pro"/>
</dbReference>
<evidence type="ECO:0000259" key="9">
    <source>
        <dbReference type="Pfam" id="PF01747"/>
    </source>
</evidence>
<dbReference type="Pfam" id="PF01747">
    <property type="entry name" value="ATP-sulfurylase"/>
    <property type="match status" value="1"/>
</dbReference>
<sequence length="401" mass="44436">MRSITSGRSVRVNGLIAPHGGTLINRVLTGEQRAEQQKIAESAKKVALDAFALSDLELIANGAFSPLTGFMGQADYASVVETMRLADGTVWSLPITLPVTQETAETIALGEIVALVGEDGVTYGTLEVTEKFIPDKAREAEMVYRTTDAAHPGVAKLFARPNVYLAGPVWLIEKKSDHDFQEFRFDPQETRALFAEKGWRSVVGFQTRNPVHRAHEYIQKCALEIVDGLFLNPLVGETKSDDIPADVRMESYQVLLKNYYPEKRVAFGVFPAAMRYAGPREAIFHAMVRKNFGCTHFIVGRDHAGVGDYYGTYDAQEIFRNFTAEELGILPLTFEHSFFCTKCGSMASTKTCPHGKEDHLTLSGTKVRAKLRAGESLPVEFTRPEVAEVLIRGLREKEAVK</sequence>
<evidence type="ECO:0000256" key="3">
    <source>
        <dbReference type="ARBA" id="ARBA00022695"/>
    </source>
</evidence>
<comment type="similarity">
    <text evidence="6 8">Belongs to the sulfate adenylyltransferase family.</text>
</comment>
<dbReference type="Proteomes" id="UP000195437">
    <property type="component" value="Chromosome"/>
</dbReference>
<dbReference type="InterPro" id="IPR015947">
    <property type="entry name" value="PUA-like_sf"/>
</dbReference>
<dbReference type="Gene3D" id="3.10.400.10">
    <property type="entry name" value="Sulfate adenylyltransferase"/>
    <property type="match status" value="1"/>
</dbReference>
<evidence type="ECO:0000313" key="12">
    <source>
        <dbReference type="Proteomes" id="UP000195437"/>
    </source>
</evidence>
<dbReference type="UniPathway" id="UPA00140">
    <property type="reaction ID" value="UER00204"/>
</dbReference>
<dbReference type="GO" id="GO:0070814">
    <property type="term" value="P:hydrogen sulfide biosynthetic process"/>
    <property type="evidence" value="ECO:0007669"/>
    <property type="project" value="UniProtKB-UniRule"/>
</dbReference>
<dbReference type="InterPro" id="IPR024951">
    <property type="entry name" value="Sulfurylase_cat_dom"/>
</dbReference>
<evidence type="ECO:0000256" key="4">
    <source>
        <dbReference type="ARBA" id="ARBA00022741"/>
    </source>
</evidence>
<evidence type="ECO:0000256" key="2">
    <source>
        <dbReference type="ARBA" id="ARBA00022679"/>
    </source>
</evidence>
<dbReference type="SUPFAM" id="SSF52374">
    <property type="entry name" value="Nucleotidylyl transferase"/>
    <property type="match status" value="1"/>
</dbReference>
<keyword evidence="3 8" id="KW-0548">Nucleotidyltransferase</keyword>
<dbReference type="EMBL" id="CP021434">
    <property type="protein sequence ID" value="ARU63786.1"/>
    <property type="molecule type" value="Genomic_DNA"/>
</dbReference>
<dbReference type="InterPro" id="IPR014729">
    <property type="entry name" value="Rossmann-like_a/b/a_fold"/>
</dbReference>
<accession>A0A1Y0IVI7</accession>
<dbReference type="InterPro" id="IPR002650">
    <property type="entry name" value="Sulphate_adenylyltransferase"/>
</dbReference>
<dbReference type="GO" id="GO:0005524">
    <property type="term" value="F:ATP binding"/>
    <property type="evidence" value="ECO:0007669"/>
    <property type="project" value="UniProtKB-KW"/>
</dbReference>
<dbReference type="PANTHER" id="PTHR43509">
    <property type="match status" value="1"/>
</dbReference>
<dbReference type="NCBIfam" id="NF003166">
    <property type="entry name" value="PRK04149.1"/>
    <property type="match status" value="1"/>
</dbReference>
<dbReference type="HAMAP" id="MF_00066">
    <property type="entry name" value="Sulf_adenylyltr"/>
    <property type="match status" value="1"/>
</dbReference>
<dbReference type="GO" id="GO:0000103">
    <property type="term" value="P:sulfate assimilation"/>
    <property type="evidence" value="ECO:0007669"/>
    <property type="project" value="UniProtKB-UniRule"/>
</dbReference>
<proteinExistence type="inferred from homology"/>
<dbReference type="AlphaFoldDB" id="A0A1Y0IVI7"/>
<reference evidence="12" key="1">
    <citation type="submission" date="2017-05" db="EMBL/GenBank/DDBJ databases">
        <authorList>
            <person name="Sung H."/>
        </authorList>
    </citation>
    <scope>NUCLEOTIDE SEQUENCE [LARGE SCALE GENOMIC DNA]</scope>
    <source>
        <strain evidence="12">AR23208</strain>
    </source>
</reference>
<comment type="pathway">
    <text evidence="1 8">Sulfur metabolism; hydrogen sulfide biosynthesis; sulfite from sulfate: step 1/3.</text>
</comment>
<comment type="catalytic activity">
    <reaction evidence="7 8">
        <text>sulfate + ATP + H(+) = adenosine 5'-phosphosulfate + diphosphate</text>
        <dbReference type="Rhea" id="RHEA:18133"/>
        <dbReference type="ChEBI" id="CHEBI:15378"/>
        <dbReference type="ChEBI" id="CHEBI:16189"/>
        <dbReference type="ChEBI" id="CHEBI:30616"/>
        <dbReference type="ChEBI" id="CHEBI:33019"/>
        <dbReference type="ChEBI" id="CHEBI:58243"/>
        <dbReference type="EC" id="2.7.7.4"/>
    </reaction>
</comment>
<dbReference type="GO" id="GO:0004781">
    <property type="term" value="F:sulfate adenylyltransferase (ATP) activity"/>
    <property type="evidence" value="ECO:0007669"/>
    <property type="project" value="UniProtKB-UniRule"/>
</dbReference>
<evidence type="ECO:0000256" key="6">
    <source>
        <dbReference type="ARBA" id="ARBA00037980"/>
    </source>
</evidence>
<dbReference type="Gene3D" id="3.40.50.620">
    <property type="entry name" value="HUPs"/>
    <property type="match status" value="1"/>
</dbReference>
<evidence type="ECO:0000256" key="7">
    <source>
        <dbReference type="ARBA" id="ARBA00049370"/>
    </source>
</evidence>
<feature type="domain" description="ATP-sulfurylase PUA-like" evidence="10">
    <location>
        <begin position="16"/>
        <end position="173"/>
    </location>
</feature>
<dbReference type="Pfam" id="PF14306">
    <property type="entry name" value="PUA_2"/>
    <property type="match status" value="1"/>
</dbReference>
<organism evidence="11 12">
    <name type="scientific">Tumebacillus avium</name>
    <dbReference type="NCBI Taxonomy" id="1903704"/>
    <lineage>
        <taxon>Bacteria</taxon>
        <taxon>Bacillati</taxon>
        <taxon>Bacillota</taxon>
        <taxon>Bacilli</taxon>
        <taxon>Bacillales</taxon>
        <taxon>Alicyclobacillaceae</taxon>
        <taxon>Tumebacillus</taxon>
    </lineage>
</organism>
<name>A0A1Y0IVI7_9BACL</name>
<gene>
    <name evidence="8" type="primary">sat</name>
    <name evidence="11" type="ORF">CBW65_04480</name>
</gene>
<dbReference type="NCBIfam" id="TIGR00339">
    <property type="entry name" value="sopT"/>
    <property type="match status" value="1"/>
</dbReference>
<keyword evidence="4 8" id="KW-0547">Nucleotide-binding</keyword>
<evidence type="ECO:0000256" key="1">
    <source>
        <dbReference type="ARBA" id="ARBA00005048"/>
    </source>
</evidence>
<dbReference type="CDD" id="cd00517">
    <property type="entry name" value="ATPS"/>
    <property type="match status" value="1"/>
</dbReference>
<dbReference type="SUPFAM" id="SSF88697">
    <property type="entry name" value="PUA domain-like"/>
    <property type="match status" value="1"/>
</dbReference>
<protein>
    <recommendedName>
        <fullName evidence="8">Sulfate adenylyltransferase</fullName>
        <ecNumber evidence="8">2.7.7.4</ecNumber>
    </recommendedName>
    <alternativeName>
        <fullName evidence="8">ATP-sulfurylase</fullName>
    </alternativeName>
    <alternativeName>
        <fullName evidence="8">Sulfate adenylate transferase</fullName>
        <shortName evidence="8">SAT</shortName>
    </alternativeName>
</protein>
<feature type="domain" description="Sulphate adenylyltransferase catalytic" evidence="9">
    <location>
        <begin position="182"/>
        <end position="392"/>
    </location>
</feature>
<evidence type="ECO:0000259" key="10">
    <source>
        <dbReference type="Pfam" id="PF14306"/>
    </source>
</evidence>